<dbReference type="InterPro" id="IPR031330">
    <property type="entry name" value="Gly_Hdrlase_35_cat"/>
</dbReference>
<dbReference type="PANTHER" id="PTHR23421">
    <property type="entry name" value="BETA-GALACTOSIDASE RELATED"/>
    <property type="match status" value="1"/>
</dbReference>
<dbReference type="Pfam" id="PF21467">
    <property type="entry name" value="BetaGal_gal-bd"/>
    <property type="match status" value="1"/>
</dbReference>
<evidence type="ECO:0000256" key="3">
    <source>
        <dbReference type="ARBA" id="ARBA00023295"/>
    </source>
</evidence>
<dbReference type="SUPFAM" id="SSF49785">
    <property type="entry name" value="Galactose-binding domain-like"/>
    <property type="match status" value="1"/>
</dbReference>
<sequence>MELRVARAMKTWIHAAVAVLLALTVGGAQAAARFEIDGAQFRLDGRPFQIRSGEMHYPRIPRAAWRERLRMARAMGLNTVTTYAFWSQHEPEPGQWDFSGQNDLRAFVQTAAEEGLGVVLRPGPYVCAEVDFGGFPAWLLRTPGLRVRSMDARYLAATARYFKRLAQEIGDLQSSRGGPILMLQLENEYGSFGRDQDYLGAVRAQMREAGLDAPLFTSDGGAARLLDAGTLADVPAAVNFGGGADDARESMQALDDWRPNGPRMAGEYWAGWFDHWGELHHRQPPEEAARTVGWLMSQRASFNLYMFHGGSSFGWLAGANYSAAEPYQPGTTSYDYDAALDEAGRPTPKYRALREVIASYTGEALPPVPEPQPQPQALPAFALKPAGNLLARLEVLSQARSSRWVRPMEEFGQNYGYILYRKRLEAPARGQLVLDELRDQATVLADGRVIGRLDRRRGEKTLAVDLPAGTQLDLLVEAMGRIGFGARLVDDNKGITRAVRVDKEDLEGWTVYPLPLDAAALQRLPAGEAGDATLPGFWRGSLKLDRPVDSFLDTRGWGKGQVWVNGHHLGRFWSVGPQQTLYLPASWLKAGANEVLVFTTEPPTAGRAMMQGLADPVYETH</sequence>
<keyword evidence="12" id="KW-1185">Reference proteome</keyword>
<evidence type="ECO:0000256" key="2">
    <source>
        <dbReference type="ARBA" id="ARBA00022801"/>
    </source>
</evidence>
<feature type="active site" description="Proton donor" evidence="4">
    <location>
        <position position="188"/>
    </location>
</feature>
<gene>
    <name evidence="11" type="ORF">EXJ73_12910</name>
</gene>
<dbReference type="InterPro" id="IPR026283">
    <property type="entry name" value="B-gal_1-like"/>
</dbReference>
<comment type="catalytic activity">
    <reaction evidence="5">
        <text>Hydrolysis of terminal non-reducing beta-D-galactose residues in beta-D-galactosides.</text>
        <dbReference type="EC" id="3.2.1.23"/>
    </reaction>
</comment>
<evidence type="ECO:0000259" key="9">
    <source>
        <dbReference type="Pfam" id="PF21317"/>
    </source>
</evidence>
<dbReference type="PROSITE" id="PS01182">
    <property type="entry name" value="GLYCOSYL_HYDROL_F35"/>
    <property type="match status" value="1"/>
</dbReference>
<feature type="domain" description="Beta-galactosidase galactose-binding" evidence="10">
    <location>
        <begin position="535"/>
        <end position="593"/>
    </location>
</feature>
<keyword evidence="2 5" id="KW-0378">Hydrolase</keyword>
<keyword evidence="3 5" id="KW-0326">Glycosidase</keyword>
<evidence type="ECO:0000259" key="8">
    <source>
        <dbReference type="Pfam" id="PF01301"/>
    </source>
</evidence>
<evidence type="ECO:0000313" key="11">
    <source>
        <dbReference type="EMBL" id="MDG0863367.1"/>
    </source>
</evidence>
<feature type="signal peptide" evidence="7">
    <location>
        <begin position="1"/>
        <end position="30"/>
    </location>
</feature>
<dbReference type="InterPro" id="IPR017853">
    <property type="entry name" value="GH"/>
</dbReference>
<dbReference type="Gene3D" id="3.20.20.80">
    <property type="entry name" value="Glycosidases"/>
    <property type="match status" value="1"/>
</dbReference>
<dbReference type="GO" id="GO:0004565">
    <property type="term" value="F:beta-galactosidase activity"/>
    <property type="evidence" value="ECO:0007669"/>
    <property type="project" value="UniProtKB-EC"/>
</dbReference>
<dbReference type="SUPFAM" id="SSF51445">
    <property type="entry name" value="(Trans)glycosidases"/>
    <property type="match status" value="1"/>
</dbReference>
<feature type="active site" description="Nucleophile" evidence="4">
    <location>
        <position position="267"/>
    </location>
</feature>
<dbReference type="EC" id="3.2.1.23" evidence="5"/>
<organism evidence="11 12">
    <name type="scientific">Pelomonas aquatica</name>
    <dbReference type="NCBI Taxonomy" id="431058"/>
    <lineage>
        <taxon>Bacteria</taxon>
        <taxon>Pseudomonadati</taxon>
        <taxon>Pseudomonadota</taxon>
        <taxon>Betaproteobacteria</taxon>
        <taxon>Burkholderiales</taxon>
        <taxon>Sphaerotilaceae</taxon>
        <taxon>Roseateles</taxon>
    </lineage>
</organism>
<evidence type="ECO:0000313" key="12">
    <source>
        <dbReference type="Proteomes" id="UP001152766"/>
    </source>
</evidence>
<dbReference type="AlphaFoldDB" id="A0A9X4R4L0"/>
<dbReference type="EMBL" id="SGUG01000017">
    <property type="protein sequence ID" value="MDG0863367.1"/>
    <property type="molecule type" value="Genomic_DNA"/>
</dbReference>
<dbReference type="InterPro" id="IPR008979">
    <property type="entry name" value="Galactose-bd-like_sf"/>
</dbReference>
<dbReference type="InterPro" id="IPR019801">
    <property type="entry name" value="Glyco_hydro_35_CS"/>
</dbReference>
<protein>
    <recommendedName>
        <fullName evidence="5">Beta-galactosidase</fullName>
        <ecNumber evidence="5">3.2.1.23</ecNumber>
    </recommendedName>
</protein>
<dbReference type="InterPro" id="IPR001944">
    <property type="entry name" value="Glycoside_Hdrlase_35"/>
</dbReference>
<feature type="chain" id="PRO_5040864703" description="Beta-galactosidase" evidence="7">
    <location>
        <begin position="31"/>
        <end position="621"/>
    </location>
</feature>
<accession>A0A9X4R4L0</accession>
<dbReference type="GO" id="GO:0005975">
    <property type="term" value="P:carbohydrate metabolic process"/>
    <property type="evidence" value="ECO:0007669"/>
    <property type="project" value="InterPro"/>
</dbReference>
<dbReference type="PIRSF" id="PIRSF006336">
    <property type="entry name" value="B-gal"/>
    <property type="match status" value="1"/>
</dbReference>
<evidence type="ECO:0000256" key="5">
    <source>
        <dbReference type="RuleBase" id="RU000675"/>
    </source>
</evidence>
<feature type="domain" description="Beta-galactosidase 1-like first all-beta" evidence="9">
    <location>
        <begin position="408"/>
        <end position="515"/>
    </location>
</feature>
<comment type="caution">
    <text evidence="11">The sequence shown here is derived from an EMBL/GenBank/DDBJ whole genome shotgun (WGS) entry which is preliminary data.</text>
</comment>
<dbReference type="InterPro" id="IPR048913">
    <property type="entry name" value="BetaGal_gal-bd"/>
</dbReference>
<comment type="similarity">
    <text evidence="1 6">Belongs to the glycosyl hydrolase 35 family.</text>
</comment>
<proteinExistence type="inferred from homology"/>
<evidence type="ECO:0000256" key="4">
    <source>
        <dbReference type="PIRSR" id="PIRSR006336-1"/>
    </source>
</evidence>
<reference evidence="11" key="1">
    <citation type="submission" date="2019-02" db="EMBL/GenBank/DDBJ databases">
        <title>Draft genome of the type strain Pelomonas aquatica CCUG 52575T.</title>
        <authorList>
            <person name="Gomila M."/>
            <person name="Lalucat J."/>
        </authorList>
    </citation>
    <scope>NUCLEOTIDE SEQUENCE</scope>
    <source>
        <strain evidence="11">CCUG 52575</strain>
    </source>
</reference>
<evidence type="ECO:0000256" key="1">
    <source>
        <dbReference type="ARBA" id="ARBA00009809"/>
    </source>
</evidence>
<evidence type="ECO:0000256" key="6">
    <source>
        <dbReference type="RuleBase" id="RU003679"/>
    </source>
</evidence>
<dbReference type="Gene3D" id="2.60.120.260">
    <property type="entry name" value="Galactose-binding domain-like"/>
    <property type="match status" value="2"/>
</dbReference>
<evidence type="ECO:0000256" key="7">
    <source>
        <dbReference type="SAM" id="SignalP"/>
    </source>
</evidence>
<keyword evidence="7" id="KW-0732">Signal</keyword>
<dbReference type="PRINTS" id="PR00742">
    <property type="entry name" value="GLHYDRLASE35"/>
</dbReference>
<dbReference type="Pfam" id="PF01301">
    <property type="entry name" value="Glyco_hydro_35"/>
    <property type="match status" value="1"/>
</dbReference>
<dbReference type="Proteomes" id="UP001152766">
    <property type="component" value="Unassembled WGS sequence"/>
</dbReference>
<feature type="domain" description="Glycoside hydrolase 35 catalytic" evidence="8">
    <location>
        <begin position="40"/>
        <end position="359"/>
    </location>
</feature>
<evidence type="ECO:0000259" key="10">
    <source>
        <dbReference type="Pfam" id="PF21467"/>
    </source>
</evidence>
<dbReference type="InterPro" id="IPR048912">
    <property type="entry name" value="BetaGal1-like_ABD1"/>
</dbReference>
<dbReference type="Pfam" id="PF21317">
    <property type="entry name" value="BetaGal_ABD_1"/>
    <property type="match status" value="1"/>
</dbReference>
<name>A0A9X4R4L0_9BURK</name>